<dbReference type="InterPro" id="IPR004843">
    <property type="entry name" value="Calcineurin-like_PHP"/>
</dbReference>
<name>A0A0B7F6N1_THACB</name>
<organism evidence="2 3">
    <name type="scientific">Thanatephorus cucumeris (strain AG1-IB / isolate 7/3/14)</name>
    <name type="common">Lettuce bottom rot fungus</name>
    <name type="synonym">Rhizoctonia solani</name>
    <dbReference type="NCBI Taxonomy" id="1108050"/>
    <lineage>
        <taxon>Eukaryota</taxon>
        <taxon>Fungi</taxon>
        <taxon>Dikarya</taxon>
        <taxon>Basidiomycota</taxon>
        <taxon>Agaricomycotina</taxon>
        <taxon>Agaricomycetes</taxon>
        <taxon>Cantharellales</taxon>
        <taxon>Ceratobasidiaceae</taxon>
        <taxon>Rhizoctonia</taxon>
        <taxon>Rhizoctonia solani AG-1</taxon>
    </lineage>
</organism>
<feature type="domain" description="Calcineurin-like phosphoesterase" evidence="1">
    <location>
        <begin position="34"/>
        <end position="231"/>
    </location>
</feature>
<dbReference type="PANTHER" id="PTHR12905:SF0">
    <property type="entry name" value="CALCINEURIN-LIKE PHOSPHOESTERASE DOMAIN-CONTAINING PROTEIN"/>
    <property type="match status" value="1"/>
</dbReference>
<proteinExistence type="predicted"/>
<dbReference type="OrthoDB" id="630188at2759"/>
<dbReference type="InterPro" id="IPR051693">
    <property type="entry name" value="UPF0046_metallophosphoest"/>
</dbReference>
<dbReference type="Proteomes" id="UP000059188">
    <property type="component" value="Unassembled WGS sequence"/>
</dbReference>
<dbReference type="CDD" id="cd07379">
    <property type="entry name" value="MPP_239FB"/>
    <property type="match status" value="1"/>
</dbReference>
<dbReference type="Gene3D" id="3.60.21.10">
    <property type="match status" value="1"/>
</dbReference>
<dbReference type="PANTHER" id="PTHR12905">
    <property type="entry name" value="METALLOPHOSPHOESTERASE"/>
    <property type="match status" value="1"/>
</dbReference>
<evidence type="ECO:0000313" key="2">
    <source>
        <dbReference type="EMBL" id="CEL51863.1"/>
    </source>
</evidence>
<dbReference type="SUPFAM" id="SSF56300">
    <property type="entry name" value="Metallo-dependent phosphatases"/>
    <property type="match status" value="1"/>
</dbReference>
<dbReference type="AlphaFoldDB" id="A0A0B7F6N1"/>
<sequence>MELPRPSHSGSTYQVYTSFPLGVPIPRPGKDWTRFVCISDTHKKTLPLVDGDVLIHAGDFTTFSQGFKPALDWIKELRHPQKILIAGNHEFNLDSQCKSTMYSRADPQMAAELDEERRMLTDESAVDANLTYLEVASAEIPGASGRRWNIHGSPYTPEFGTMGFSYPRSAENTIWTGVPPSTEVLVTHGPPFGILDFSRHGRGHVGCPALTHAALNHLQHVRLHVYGHIHESRGAEIRTGSGGQDVVFVNAACRDLKHPQPIIVDLKN</sequence>
<dbReference type="InterPro" id="IPR029052">
    <property type="entry name" value="Metallo-depent_PP-like"/>
</dbReference>
<evidence type="ECO:0000259" key="1">
    <source>
        <dbReference type="Pfam" id="PF00149"/>
    </source>
</evidence>
<dbReference type="Pfam" id="PF00149">
    <property type="entry name" value="Metallophos"/>
    <property type="match status" value="1"/>
</dbReference>
<gene>
    <name evidence="2" type="ORF">RSOLAG1IB_00400</name>
</gene>
<dbReference type="EMBL" id="LN679100">
    <property type="protein sequence ID" value="CEL51863.1"/>
    <property type="molecule type" value="Genomic_DNA"/>
</dbReference>
<accession>A0A0B7F6N1</accession>
<dbReference type="GO" id="GO:0016787">
    <property type="term" value="F:hydrolase activity"/>
    <property type="evidence" value="ECO:0007669"/>
    <property type="project" value="InterPro"/>
</dbReference>
<reference evidence="2 3" key="1">
    <citation type="submission" date="2014-11" db="EMBL/GenBank/DDBJ databases">
        <authorList>
            <person name="Wibberg Daniel"/>
        </authorList>
    </citation>
    <scope>NUCLEOTIDE SEQUENCE [LARGE SCALE GENOMIC DNA]</scope>
    <source>
        <strain evidence="2">Rhizoctonia solani AG1-IB 7/3/14</strain>
    </source>
</reference>
<evidence type="ECO:0000313" key="3">
    <source>
        <dbReference type="Proteomes" id="UP000059188"/>
    </source>
</evidence>
<keyword evidence="3" id="KW-1185">Reference proteome</keyword>
<protein>
    <submittedName>
        <fullName evidence="2">Metallophosphoesterase domain-containing protein 1</fullName>
    </submittedName>
</protein>